<proteinExistence type="predicted"/>
<dbReference type="InterPro" id="IPR053841">
    <property type="entry name" value="MksE"/>
</dbReference>
<dbReference type="Pfam" id="PF21980">
    <property type="entry name" value="MksE"/>
    <property type="match status" value="1"/>
</dbReference>
<reference evidence="1 2" key="1">
    <citation type="submission" date="2022-01" db="EMBL/GenBank/DDBJ databases">
        <title>Paraglaciecola sp. G1-23.</title>
        <authorList>
            <person name="Jin M.S."/>
            <person name="Han D.M."/>
            <person name="Kim H.M."/>
            <person name="Jeon C.O."/>
        </authorList>
    </citation>
    <scope>NUCLEOTIDE SEQUENCE [LARGE SCALE GENOMIC DNA]</scope>
    <source>
        <strain evidence="1 2">G1-23</strain>
    </source>
</reference>
<dbReference type="RefSeq" id="WP_235312814.1">
    <property type="nucleotide sequence ID" value="NZ_JAKGAS010000006.1"/>
</dbReference>
<protein>
    <recommendedName>
        <fullName evidence="3">DUF4194 domain-containing protein</fullName>
    </recommendedName>
</protein>
<evidence type="ECO:0000313" key="1">
    <source>
        <dbReference type="EMBL" id="MCF2948793.1"/>
    </source>
</evidence>
<name>A0ABS9D762_9ALTE</name>
<dbReference type="EMBL" id="JAKGAS010000006">
    <property type="protein sequence ID" value="MCF2948793.1"/>
    <property type="molecule type" value="Genomic_DNA"/>
</dbReference>
<keyword evidence="2" id="KW-1185">Reference proteome</keyword>
<accession>A0ABS9D762</accession>
<evidence type="ECO:0000313" key="2">
    <source>
        <dbReference type="Proteomes" id="UP001521137"/>
    </source>
</evidence>
<organism evidence="1 2">
    <name type="scientific">Paraglaciecola algarum</name>
    <dbReference type="NCBI Taxonomy" id="3050085"/>
    <lineage>
        <taxon>Bacteria</taxon>
        <taxon>Pseudomonadati</taxon>
        <taxon>Pseudomonadota</taxon>
        <taxon>Gammaproteobacteria</taxon>
        <taxon>Alteromonadales</taxon>
        <taxon>Alteromonadaceae</taxon>
        <taxon>Paraglaciecola</taxon>
    </lineage>
</organism>
<comment type="caution">
    <text evidence="1">The sequence shown here is derived from an EMBL/GenBank/DDBJ whole genome shotgun (WGS) entry which is preliminary data.</text>
</comment>
<sequence>MYNTDLSVEIYQTLTAGKIINNWMLNNSGQWISNPLFEEIMNNLSTYATQYEMSGQELVRNKDFVYLRKGAELSEDVKTDVTMKAALLLLMLGKYINEQNYRFSKLTEQNGGITKTDILALQEIDDVQELIEKARLKSDLYTEFKNVLINRNLLLELPGNERFILSDAGRTFYEEVVRLYLEPELHI</sequence>
<evidence type="ECO:0008006" key="3">
    <source>
        <dbReference type="Google" id="ProtNLM"/>
    </source>
</evidence>
<gene>
    <name evidence="1" type="ORF">L0668_11795</name>
</gene>
<dbReference type="Proteomes" id="UP001521137">
    <property type="component" value="Unassembled WGS sequence"/>
</dbReference>